<organism evidence="1 2">
    <name type="scientific">Russula earlei</name>
    <dbReference type="NCBI Taxonomy" id="71964"/>
    <lineage>
        <taxon>Eukaryota</taxon>
        <taxon>Fungi</taxon>
        <taxon>Dikarya</taxon>
        <taxon>Basidiomycota</taxon>
        <taxon>Agaricomycotina</taxon>
        <taxon>Agaricomycetes</taxon>
        <taxon>Russulales</taxon>
        <taxon>Russulaceae</taxon>
        <taxon>Russula</taxon>
    </lineage>
</organism>
<name>A0ACC0UF16_9AGAM</name>
<dbReference type="EMBL" id="JAGFNK010000047">
    <property type="protein sequence ID" value="KAI9510173.1"/>
    <property type="molecule type" value="Genomic_DNA"/>
</dbReference>
<sequence>MVNFRDPRVVDEAFVAFVKFNHVVDGLYLWEFLTTLDYEWSVIRGQRPYRWTIWIYSVSRIAALLTVILNLLGLDLNREINCQAWITFVWIFAFIGISGGSLLIVLRVFAIWSRNKAIMVFVTSVWGANVAFLIQGVARIRAAWVPVRGTCAMLNIQSTKSTFIVLFATDTILLLTMLVGLLHMRHSDGSTFYLPRLLWKQGVMWILLATIADLLPMIFISLDLNDVFSVMFLMPCLIAMTIGPTRMYRSLTNVNVVNSQHSGQGMNTFKSKPIRSMLEPKRNVLVMPTSRLEVSVQSATEEYPGSQDSSYLTSVNTEPSKCGTSQRHLCSDLEDVEKQ</sequence>
<accession>A0ACC0UF16</accession>
<reference evidence="1" key="1">
    <citation type="submission" date="2021-03" db="EMBL/GenBank/DDBJ databases">
        <title>Evolutionary priming and transition to the ectomycorrhizal habit in an iconic lineage of mushroom-forming fungi: is preadaptation a requirement?</title>
        <authorList>
            <consortium name="DOE Joint Genome Institute"/>
            <person name="Looney B.P."/>
            <person name="Miyauchi S."/>
            <person name="Morin E."/>
            <person name="Drula E."/>
            <person name="Courty P.E."/>
            <person name="Chicoki N."/>
            <person name="Fauchery L."/>
            <person name="Kohler A."/>
            <person name="Kuo A."/>
            <person name="LaButti K."/>
            <person name="Pangilinan J."/>
            <person name="Lipzen A."/>
            <person name="Riley R."/>
            <person name="Andreopoulos W."/>
            <person name="He G."/>
            <person name="Johnson J."/>
            <person name="Barry K.W."/>
            <person name="Grigoriev I.V."/>
            <person name="Nagy L."/>
            <person name="Hibbett D."/>
            <person name="Henrissat B."/>
            <person name="Matheny P.B."/>
            <person name="Labbe J."/>
            <person name="Martin A.F."/>
        </authorList>
    </citation>
    <scope>NUCLEOTIDE SEQUENCE</scope>
    <source>
        <strain evidence="1">BPL698</strain>
    </source>
</reference>
<comment type="caution">
    <text evidence="1">The sequence shown here is derived from an EMBL/GenBank/DDBJ whole genome shotgun (WGS) entry which is preliminary data.</text>
</comment>
<protein>
    <submittedName>
        <fullName evidence="1">Uncharacterized protein</fullName>
    </submittedName>
</protein>
<dbReference type="Proteomes" id="UP001207468">
    <property type="component" value="Unassembled WGS sequence"/>
</dbReference>
<proteinExistence type="predicted"/>
<evidence type="ECO:0000313" key="2">
    <source>
        <dbReference type="Proteomes" id="UP001207468"/>
    </source>
</evidence>
<keyword evidence="2" id="KW-1185">Reference proteome</keyword>
<gene>
    <name evidence="1" type="ORF">F5148DRAFT_1181223</name>
</gene>
<evidence type="ECO:0000313" key="1">
    <source>
        <dbReference type="EMBL" id="KAI9510173.1"/>
    </source>
</evidence>